<name>A0A7I8KYX5_SPIIN</name>
<reference evidence="2" key="1">
    <citation type="submission" date="2020-02" db="EMBL/GenBank/DDBJ databases">
        <authorList>
            <person name="Scholz U."/>
            <person name="Mascher M."/>
            <person name="Fiebig A."/>
        </authorList>
    </citation>
    <scope>NUCLEOTIDE SEQUENCE</scope>
</reference>
<dbReference type="InterPro" id="IPR036869">
    <property type="entry name" value="J_dom_sf"/>
</dbReference>
<keyword evidence="3" id="KW-1185">Reference proteome</keyword>
<dbReference type="AlphaFoldDB" id="A0A7I8KYX5"/>
<dbReference type="SMART" id="SM00271">
    <property type="entry name" value="DnaJ"/>
    <property type="match status" value="1"/>
</dbReference>
<gene>
    <name evidence="2" type="ORF">SI8410_09012883</name>
</gene>
<dbReference type="Proteomes" id="UP000663760">
    <property type="component" value="Chromosome 9"/>
</dbReference>
<sequence length="190" mass="21952">MEERGVRESLGDYYTVLGIRRDSSSADVRSAYRRLALKWHPDRWAGREGRETSARGEAKRRFQKILEAYQVLSDERKRLLYDAGLFNPENDDDGCGQEEGFAGFVQEMVDLMSNVRRQKIYSLEELQQMLFDMAGGFNSADAVPQWGHQEPGSFDRCPKRSRCEVDLLGRRVDPKDHLPRDGRARQRTAH</sequence>
<dbReference type="GO" id="GO:0005783">
    <property type="term" value="C:endoplasmic reticulum"/>
    <property type="evidence" value="ECO:0007669"/>
    <property type="project" value="UniProtKB-ARBA"/>
</dbReference>
<protein>
    <recommendedName>
        <fullName evidence="1">J domain-containing protein</fullName>
    </recommendedName>
</protein>
<dbReference type="PANTHER" id="PTHR44743:SF10">
    <property type="entry name" value="J DOMAIN-CONTAINING PROTEIN"/>
    <property type="match status" value="1"/>
</dbReference>
<dbReference type="SUPFAM" id="SSF46565">
    <property type="entry name" value="Chaperone J-domain"/>
    <property type="match status" value="1"/>
</dbReference>
<evidence type="ECO:0000259" key="1">
    <source>
        <dbReference type="PROSITE" id="PS50076"/>
    </source>
</evidence>
<dbReference type="PROSITE" id="PS50076">
    <property type="entry name" value="DNAJ_2"/>
    <property type="match status" value="1"/>
</dbReference>
<feature type="domain" description="J" evidence="1">
    <location>
        <begin position="12"/>
        <end position="85"/>
    </location>
</feature>
<evidence type="ECO:0000313" key="2">
    <source>
        <dbReference type="EMBL" id="CAA7402205.1"/>
    </source>
</evidence>
<dbReference type="PRINTS" id="PR00625">
    <property type="entry name" value="JDOMAIN"/>
</dbReference>
<dbReference type="InterPro" id="IPR001623">
    <property type="entry name" value="DnaJ_domain"/>
</dbReference>
<dbReference type="EMBL" id="LR746272">
    <property type="protein sequence ID" value="CAA7402205.1"/>
    <property type="molecule type" value="Genomic_DNA"/>
</dbReference>
<accession>A0A7I8KYX5</accession>
<dbReference type="Gene3D" id="1.10.287.110">
    <property type="entry name" value="DnaJ domain"/>
    <property type="match status" value="1"/>
</dbReference>
<dbReference type="CDD" id="cd06257">
    <property type="entry name" value="DnaJ"/>
    <property type="match status" value="1"/>
</dbReference>
<dbReference type="InterPro" id="IPR018253">
    <property type="entry name" value="DnaJ_domain_CS"/>
</dbReference>
<evidence type="ECO:0000313" key="3">
    <source>
        <dbReference type="Proteomes" id="UP000663760"/>
    </source>
</evidence>
<dbReference type="PANTHER" id="PTHR44743">
    <property type="entry name" value="PUTATIVE, EXPRESSED-RELATED"/>
    <property type="match status" value="1"/>
</dbReference>
<organism evidence="2 3">
    <name type="scientific">Spirodela intermedia</name>
    <name type="common">Intermediate duckweed</name>
    <dbReference type="NCBI Taxonomy" id="51605"/>
    <lineage>
        <taxon>Eukaryota</taxon>
        <taxon>Viridiplantae</taxon>
        <taxon>Streptophyta</taxon>
        <taxon>Embryophyta</taxon>
        <taxon>Tracheophyta</taxon>
        <taxon>Spermatophyta</taxon>
        <taxon>Magnoliopsida</taxon>
        <taxon>Liliopsida</taxon>
        <taxon>Araceae</taxon>
        <taxon>Lemnoideae</taxon>
        <taxon>Spirodela</taxon>
    </lineage>
</organism>
<dbReference type="OrthoDB" id="10250354at2759"/>
<proteinExistence type="predicted"/>
<dbReference type="PROSITE" id="PS00636">
    <property type="entry name" value="DNAJ_1"/>
    <property type="match status" value="1"/>
</dbReference>
<dbReference type="Pfam" id="PF00226">
    <property type="entry name" value="DnaJ"/>
    <property type="match status" value="1"/>
</dbReference>